<evidence type="ECO:0000256" key="2">
    <source>
        <dbReference type="SAM" id="Phobius"/>
    </source>
</evidence>
<feature type="region of interest" description="Disordered" evidence="1">
    <location>
        <begin position="73"/>
        <end position="92"/>
    </location>
</feature>
<organism evidence="3 4">
    <name type="scientific">Robbsia betulipollinis</name>
    <dbReference type="NCBI Taxonomy" id="2981849"/>
    <lineage>
        <taxon>Bacteria</taxon>
        <taxon>Pseudomonadati</taxon>
        <taxon>Pseudomonadota</taxon>
        <taxon>Betaproteobacteria</taxon>
        <taxon>Burkholderiales</taxon>
        <taxon>Burkholderiaceae</taxon>
        <taxon>Robbsia</taxon>
    </lineage>
</organism>
<evidence type="ECO:0000313" key="4">
    <source>
        <dbReference type="Proteomes" id="UP001082899"/>
    </source>
</evidence>
<name>A0ABT3ZM21_9BURK</name>
<evidence type="ECO:0000313" key="3">
    <source>
        <dbReference type="EMBL" id="MCY0387599.1"/>
    </source>
</evidence>
<evidence type="ECO:0008006" key="5">
    <source>
        <dbReference type="Google" id="ProtNLM"/>
    </source>
</evidence>
<dbReference type="RefSeq" id="WP_267847329.1">
    <property type="nucleotide sequence ID" value="NZ_JAPMXC010000001.1"/>
</dbReference>
<accession>A0ABT3ZM21</accession>
<comment type="caution">
    <text evidence="3">The sequence shown here is derived from an EMBL/GenBank/DDBJ whole genome shotgun (WGS) entry which is preliminary data.</text>
</comment>
<dbReference type="EMBL" id="JAPMXC010000001">
    <property type="protein sequence ID" value="MCY0387599.1"/>
    <property type="molecule type" value="Genomic_DNA"/>
</dbReference>
<sequence>MKKGWWWFALVAVAGIGAAWFALVYRDPLFRIKPVREHLLDTLPVTGTARFRDEAPGEEGALCGQVTNVNGGRRIGDGPGAGSRAGSGPTADAGQRLVALDPARWRRFIVVPSVPAFYVEGLAPWGLSLDGRKIAIDAADLEQERLGFVEQYDAAAGIDGIDANRTAEEIAIKTLDEHFEGRWSQYCPTHP</sequence>
<proteinExistence type="predicted"/>
<keyword evidence="2" id="KW-0472">Membrane</keyword>
<keyword evidence="2" id="KW-1133">Transmembrane helix</keyword>
<evidence type="ECO:0000256" key="1">
    <source>
        <dbReference type="SAM" id="MobiDB-lite"/>
    </source>
</evidence>
<reference evidence="3" key="1">
    <citation type="submission" date="2022-11" db="EMBL/GenBank/DDBJ databases">
        <title>Robbsia betulipollinis sp. nov., isolated from pollen of birch (Betula pendula).</title>
        <authorList>
            <person name="Shi H."/>
            <person name="Ambika Manirajan B."/>
            <person name="Ratering S."/>
            <person name="Geissler-Plaum R."/>
            <person name="Schnell S."/>
        </authorList>
    </citation>
    <scope>NUCLEOTIDE SEQUENCE</scope>
    <source>
        <strain evidence="3">Bb-Pol-6</strain>
    </source>
</reference>
<dbReference type="Proteomes" id="UP001082899">
    <property type="component" value="Unassembled WGS sequence"/>
</dbReference>
<gene>
    <name evidence="3" type="ORF">OVY01_10210</name>
</gene>
<keyword evidence="4" id="KW-1185">Reference proteome</keyword>
<keyword evidence="2" id="KW-0812">Transmembrane</keyword>
<feature type="transmembrane region" description="Helical" evidence="2">
    <location>
        <begin position="6"/>
        <end position="25"/>
    </location>
</feature>
<protein>
    <recommendedName>
        <fullName evidence="5">DUF4230 domain-containing protein</fullName>
    </recommendedName>
</protein>